<keyword evidence="16" id="KW-1185">Reference proteome</keyword>
<name>A0A834M7H0_RHYFE</name>
<comment type="pathway">
    <text evidence="3">Aromatic compound metabolism; melatonin biosynthesis; melatonin from serotonin: step 1/2.</text>
</comment>
<evidence type="ECO:0000256" key="1">
    <source>
        <dbReference type="ARBA" id="ARBA00022679"/>
    </source>
</evidence>
<evidence type="ECO:0000256" key="8">
    <source>
        <dbReference type="ARBA" id="ARBA00051284"/>
    </source>
</evidence>
<evidence type="ECO:0000313" key="15">
    <source>
        <dbReference type="EMBL" id="KAF7271006.1"/>
    </source>
</evidence>
<accession>A0A834M7H0</accession>
<evidence type="ECO:0000256" key="13">
    <source>
        <dbReference type="ARBA" id="ARBA00052491"/>
    </source>
</evidence>
<comment type="catalytic activity">
    <reaction evidence="8">
        <text>serotonin + (5Z,8Z,11Z,14Z)-eicosatetraenoyl-CoA = N-[(5Z,8Z,11Z,14Z)-eicosatetraenoyl]-serotonin + CoA + H(+)</text>
        <dbReference type="Rhea" id="RHEA:51396"/>
        <dbReference type="ChEBI" id="CHEBI:15378"/>
        <dbReference type="ChEBI" id="CHEBI:57287"/>
        <dbReference type="ChEBI" id="CHEBI:57368"/>
        <dbReference type="ChEBI" id="CHEBI:132255"/>
        <dbReference type="ChEBI" id="CHEBI:350546"/>
    </reaction>
    <physiologicalReaction direction="left-to-right" evidence="8">
        <dbReference type="Rhea" id="RHEA:51397"/>
    </physiologicalReaction>
</comment>
<evidence type="ECO:0000256" key="12">
    <source>
        <dbReference type="ARBA" id="ARBA00052335"/>
    </source>
</evidence>
<evidence type="ECO:0000256" key="3">
    <source>
        <dbReference type="ARBA" id="ARBA00037926"/>
    </source>
</evidence>
<proteinExistence type="inferred from homology"/>
<keyword evidence="2" id="KW-0012">Acyltransferase</keyword>
<dbReference type="Gene3D" id="3.40.630.30">
    <property type="match status" value="1"/>
</dbReference>
<dbReference type="AlphaFoldDB" id="A0A834M7H0"/>
<dbReference type="PANTHER" id="PTHR20905:SF32">
    <property type="entry name" value="ARYLALKYLAMINE N-ACETYLTRANSFERASE-LIKE 7, ISOFORM A"/>
    <property type="match status" value="1"/>
</dbReference>
<dbReference type="InterPro" id="IPR000182">
    <property type="entry name" value="GNAT_dom"/>
</dbReference>
<evidence type="ECO:0000256" key="9">
    <source>
        <dbReference type="ARBA" id="ARBA00051711"/>
    </source>
</evidence>
<dbReference type="SUPFAM" id="SSF55729">
    <property type="entry name" value="Acyl-CoA N-acyltransferases (Nat)"/>
    <property type="match status" value="1"/>
</dbReference>
<organism evidence="15 16">
    <name type="scientific">Rhynchophorus ferrugineus</name>
    <name type="common">Red palm weevil</name>
    <name type="synonym">Curculio ferrugineus</name>
    <dbReference type="NCBI Taxonomy" id="354439"/>
    <lineage>
        <taxon>Eukaryota</taxon>
        <taxon>Metazoa</taxon>
        <taxon>Ecdysozoa</taxon>
        <taxon>Arthropoda</taxon>
        <taxon>Hexapoda</taxon>
        <taxon>Insecta</taxon>
        <taxon>Pterygota</taxon>
        <taxon>Neoptera</taxon>
        <taxon>Endopterygota</taxon>
        <taxon>Coleoptera</taxon>
        <taxon>Polyphaga</taxon>
        <taxon>Cucujiformia</taxon>
        <taxon>Curculionidae</taxon>
        <taxon>Dryophthorinae</taxon>
        <taxon>Rhynchophorus</taxon>
    </lineage>
</organism>
<evidence type="ECO:0000256" key="11">
    <source>
        <dbReference type="ARBA" id="ARBA00052178"/>
    </source>
</evidence>
<dbReference type="PANTHER" id="PTHR20905">
    <property type="entry name" value="N-ACETYLTRANSFERASE-RELATED"/>
    <property type="match status" value="1"/>
</dbReference>
<dbReference type="Pfam" id="PF00583">
    <property type="entry name" value="Acetyltransf_1"/>
    <property type="match status" value="1"/>
</dbReference>
<reference evidence="15" key="1">
    <citation type="submission" date="2020-08" db="EMBL/GenBank/DDBJ databases">
        <title>Genome sequencing and assembly of the red palm weevil Rhynchophorus ferrugineus.</title>
        <authorList>
            <person name="Dias G.B."/>
            <person name="Bergman C.M."/>
            <person name="Manee M."/>
        </authorList>
    </citation>
    <scope>NUCLEOTIDE SEQUENCE</scope>
    <source>
        <strain evidence="15">AA-2017</strain>
        <tissue evidence="15">Whole larva</tissue>
    </source>
</reference>
<evidence type="ECO:0000256" key="2">
    <source>
        <dbReference type="ARBA" id="ARBA00023315"/>
    </source>
</evidence>
<comment type="catalytic activity">
    <reaction evidence="12">
        <text>dopamine + hexadecanoyl-CoA = N-hexadecanoyl-dopamine + CoA + H(+)</text>
        <dbReference type="Rhea" id="RHEA:51376"/>
        <dbReference type="ChEBI" id="CHEBI:15378"/>
        <dbReference type="ChEBI" id="CHEBI:57287"/>
        <dbReference type="ChEBI" id="CHEBI:57379"/>
        <dbReference type="ChEBI" id="CHEBI:59905"/>
        <dbReference type="ChEBI" id="CHEBI:134058"/>
    </reaction>
    <physiologicalReaction direction="left-to-right" evidence="12">
        <dbReference type="Rhea" id="RHEA:51377"/>
    </physiologicalReaction>
</comment>
<dbReference type="Proteomes" id="UP000625711">
    <property type="component" value="Unassembled WGS sequence"/>
</dbReference>
<gene>
    <name evidence="15" type="ORF">GWI33_016066</name>
</gene>
<evidence type="ECO:0000256" key="7">
    <source>
        <dbReference type="ARBA" id="ARBA00050849"/>
    </source>
</evidence>
<dbReference type="EC" id="2.3.1.87" evidence="5"/>
<evidence type="ECO:0000313" key="16">
    <source>
        <dbReference type="Proteomes" id="UP000625711"/>
    </source>
</evidence>
<keyword evidence="1" id="KW-0808">Transferase</keyword>
<comment type="catalytic activity">
    <reaction evidence="6">
        <text>dopamine + (9Z)-octadecenoyl-CoA = N-(9Z-octadecanoyl)-dopamine + CoA + H(+)</text>
        <dbReference type="Rhea" id="RHEA:51380"/>
        <dbReference type="ChEBI" id="CHEBI:15378"/>
        <dbReference type="ChEBI" id="CHEBI:31883"/>
        <dbReference type="ChEBI" id="CHEBI:57287"/>
        <dbReference type="ChEBI" id="CHEBI:57387"/>
        <dbReference type="ChEBI" id="CHEBI:59905"/>
    </reaction>
    <physiologicalReaction direction="left-to-right" evidence="6">
        <dbReference type="Rhea" id="RHEA:51381"/>
    </physiologicalReaction>
</comment>
<evidence type="ECO:0000259" key="14">
    <source>
        <dbReference type="Pfam" id="PF00583"/>
    </source>
</evidence>
<comment type="caution">
    <text evidence="15">The sequence shown here is derived from an EMBL/GenBank/DDBJ whole genome shotgun (WGS) entry which is preliminary data.</text>
</comment>
<comment type="catalytic activity">
    <reaction evidence="11">
        <text>serotonin + hexadecanoyl-CoA = N-hexadecanoyl-serotonin + CoA + H(+)</text>
        <dbReference type="Rhea" id="RHEA:51384"/>
        <dbReference type="ChEBI" id="CHEBI:15378"/>
        <dbReference type="ChEBI" id="CHEBI:57287"/>
        <dbReference type="ChEBI" id="CHEBI:57379"/>
        <dbReference type="ChEBI" id="CHEBI:134059"/>
        <dbReference type="ChEBI" id="CHEBI:350546"/>
    </reaction>
    <physiologicalReaction direction="left-to-right" evidence="11">
        <dbReference type="Rhea" id="RHEA:51385"/>
    </physiologicalReaction>
</comment>
<sequence length="161" mass="18013">MLEYAIVPSSLYDSVIDHLRVNFPDEPLNASVGLCVHGKPCPLLECHDMKTMQDGLSIMAMDKKTGKIAGVALNGISIKGDTEKAIEEMKSIDNLQYRRIFGLLNDVNLELDLFAKYNVDKIFEIRILSVDSSYRGKGIAKELFSQSEMIAKQNGFKVNIR</sequence>
<feature type="domain" description="N-acetyltransferase" evidence="14">
    <location>
        <begin position="120"/>
        <end position="157"/>
    </location>
</feature>
<dbReference type="FunFam" id="3.40.630.30:FF:000046">
    <property type="entry name" value="Dopamine N-acetyltransferase"/>
    <property type="match status" value="1"/>
</dbReference>
<comment type="catalytic activity">
    <reaction evidence="7">
        <text>serotonin + octadecanoyl-CoA = N-octadecanoyl-serotonin + CoA + H(+)</text>
        <dbReference type="Rhea" id="RHEA:51400"/>
        <dbReference type="ChEBI" id="CHEBI:15378"/>
        <dbReference type="ChEBI" id="CHEBI:57287"/>
        <dbReference type="ChEBI" id="CHEBI:57394"/>
        <dbReference type="ChEBI" id="CHEBI:134065"/>
        <dbReference type="ChEBI" id="CHEBI:350546"/>
    </reaction>
    <physiologicalReaction direction="left-to-right" evidence="7">
        <dbReference type="Rhea" id="RHEA:51401"/>
    </physiologicalReaction>
</comment>
<evidence type="ECO:0000256" key="4">
    <source>
        <dbReference type="ARBA" id="ARBA00038182"/>
    </source>
</evidence>
<comment type="catalytic activity">
    <reaction evidence="10">
        <text>serotonin + (9Z)-octadecenoyl-CoA = N-(9Z-octadecenoyl)-serotonin + CoA + H(+)</text>
        <dbReference type="Rhea" id="RHEA:51392"/>
        <dbReference type="ChEBI" id="CHEBI:15378"/>
        <dbReference type="ChEBI" id="CHEBI:57287"/>
        <dbReference type="ChEBI" id="CHEBI:57387"/>
        <dbReference type="ChEBI" id="CHEBI:134064"/>
        <dbReference type="ChEBI" id="CHEBI:350546"/>
    </reaction>
    <physiologicalReaction direction="left-to-right" evidence="10">
        <dbReference type="Rhea" id="RHEA:51393"/>
    </physiologicalReaction>
</comment>
<dbReference type="OrthoDB" id="2115692at2759"/>
<dbReference type="InterPro" id="IPR016181">
    <property type="entry name" value="Acyl_CoA_acyltransferase"/>
</dbReference>
<evidence type="ECO:0000256" key="10">
    <source>
        <dbReference type="ARBA" id="ARBA00051823"/>
    </source>
</evidence>
<evidence type="ECO:0000256" key="5">
    <source>
        <dbReference type="ARBA" id="ARBA00039114"/>
    </source>
</evidence>
<comment type="catalytic activity">
    <reaction evidence="13">
        <text>serotonin + acetyl-CoA = N-acetylserotonin + CoA + H(+)</text>
        <dbReference type="Rhea" id="RHEA:25217"/>
        <dbReference type="ChEBI" id="CHEBI:15378"/>
        <dbReference type="ChEBI" id="CHEBI:17697"/>
        <dbReference type="ChEBI" id="CHEBI:57287"/>
        <dbReference type="ChEBI" id="CHEBI:57288"/>
        <dbReference type="ChEBI" id="CHEBI:350546"/>
        <dbReference type="EC" id="2.3.1.87"/>
    </reaction>
    <physiologicalReaction direction="left-to-right" evidence="13">
        <dbReference type="Rhea" id="RHEA:25218"/>
    </physiologicalReaction>
</comment>
<protein>
    <recommendedName>
        <fullName evidence="5">aralkylamine N-acetyltransferase</fullName>
        <ecNumber evidence="5">2.3.1.87</ecNumber>
    </recommendedName>
</protein>
<dbReference type="CDD" id="cd04301">
    <property type="entry name" value="NAT_SF"/>
    <property type="match status" value="1"/>
</dbReference>
<dbReference type="EMBL" id="JAACXV010014027">
    <property type="protein sequence ID" value="KAF7271006.1"/>
    <property type="molecule type" value="Genomic_DNA"/>
</dbReference>
<comment type="catalytic activity">
    <reaction evidence="9">
        <text>dopamine + acetyl-CoA = N-acetyldopamine + CoA + H(+)</text>
        <dbReference type="Rhea" id="RHEA:51388"/>
        <dbReference type="ChEBI" id="CHEBI:15378"/>
        <dbReference type="ChEBI" id="CHEBI:57287"/>
        <dbReference type="ChEBI" id="CHEBI:57288"/>
        <dbReference type="ChEBI" id="CHEBI:59905"/>
        <dbReference type="ChEBI" id="CHEBI:125678"/>
    </reaction>
    <physiologicalReaction direction="left-to-right" evidence="9">
        <dbReference type="Rhea" id="RHEA:51389"/>
    </physiologicalReaction>
</comment>
<dbReference type="GO" id="GO:0004059">
    <property type="term" value="F:aralkylamine N-acetyltransferase activity"/>
    <property type="evidence" value="ECO:0007669"/>
    <property type="project" value="UniProtKB-EC"/>
</dbReference>
<comment type="similarity">
    <text evidence="4">Belongs to the acetyltransferase family. AANAT subfamily.</text>
</comment>
<evidence type="ECO:0000256" key="6">
    <source>
        <dbReference type="ARBA" id="ARBA00050189"/>
    </source>
</evidence>